<gene>
    <name evidence="1" type="ORF">QLQ84_11200</name>
</gene>
<name>A0ABT6VM64_9GAMM</name>
<keyword evidence="2" id="KW-1185">Reference proteome</keyword>
<organism evidence="1 2">
    <name type="scientific">Halomonas kalidii</name>
    <dbReference type="NCBI Taxonomy" id="3043293"/>
    <lineage>
        <taxon>Bacteria</taxon>
        <taxon>Pseudomonadati</taxon>
        <taxon>Pseudomonadota</taxon>
        <taxon>Gammaproteobacteria</taxon>
        <taxon>Oceanospirillales</taxon>
        <taxon>Halomonadaceae</taxon>
        <taxon>Halomonas</taxon>
    </lineage>
</organism>
<dbReference type="Gene3D" id="3.40.50.300">
    <property type="entry name" value="P-loop containing nucleotide triphosphate hydrolases"/>
    <property type="match status" value="1"/>
</dbReference>
<proteinExistence type="predicted"/>
<sequence>MDESLQCVRIDVGVGSVEAKVPASLAQRLEADFWPGGEKEDRIAVIAWSPEQPSEVAEHDAARVKNFAFYIEEADDVLRCRVWLDERSWRRQVSRRLPETVLKWMTPRYAGMDEMRYLDFLYHVLLPVLQLALVRQNCSLLHTAAMDVGDGRIVLLAGSGGAGKTSTLSACVRNSPSWRLLADDFTVLSANGQAFGLPMACHVYPYNINYVSGSAPVADAGFFDTAHWLIRNRLFGAKGVVRRLPLSALGEIVSGGRISALIWIEPGQEMSLEAIKDSQELLSNIEEMMSHELHTLWSLIDRGCGTLDRGDIMVTMLSVIKQAVGRVPVMHATFSPNCSTDERVSVVRRVVAALE</sequence>
<protein>
    <recommendedName>
        <fullName evidence="3">HPr kinase</fullName>
    </recommendedName>
</protein>
<evidence type="ECO:0000313" key="2">
    <source>
        <dbReference type="Proteomes" id="UP001244242"/>
    </source>
</evidence>
<dbReference type="RefSeq" id="WP_282721812.1">
    <property type="nucleotide sequence ID" value="NZ_JASCQO010000035.1"/>
</dbReference>
<dbReference type="Proteomes" id="UP001244242">
    <property type="component" value="Unassembled WGS sequence"/>
</dbReference>
<comment type="caution">
    <text evidence="1">The sequence shown here is derived from an EMBL/GenBank/DDBJ whole genome shotgun (WGS) entry which is preliminary data.</text>
</comment>
<dbReference type="EMBL" id="JASCQO010000035">
    <property type="protein sequence ID" value="MDI5934352.1"/>
    <property type="molecule type" value="Genomic_DNA"/>
</dbReference>
<dbReference type="SUPFAM" id="SSF53795">
    <property type="entry name" value="PEP carboxykinase-like"/>
    <property type="match status" value="1"/>
</dbReference>
<accession>A0ABT6VM64</accession>
<dbReference type="InterPro" id="IPR027417">
    <property type="entry name" value="P-loop_NTPase"/>
</dbReference>
<evidence type="ECO:0008006" key="3">
    <source>
        <dbReference type="Google" id="ProtNLM"/>
    </source>
</evidence>
<reference evidence="1 2" key="1">
    <citation type="submission" date="2023-04" db="EMBL/GenBank/DDBJ databases">
        <title>Halomonas strains isolated from rhizosphere soil.</title>
        <authorList>
            <person name="Xu L."/>
            <person name="Sun J.-Q."/>
        </authorList>
    </citation>
    <scope>NUCLEOTIDE SEQUENCE [LARGE SCALE GENOMIC DNA]</scope>
    <source>
        <strain evidence="1 2">LN1S58</strain>
    </source>
</reference>
<evidence type="ECO:0000313" key="1">
    <source>
        <dbReference type="EMBL" id="MDI5934352.1"/>
    </source>
</evidence>